<feature type="transmembrane region" description="Helical" evidence="8">
    <location>
        <begin position="20"/>
        <end position="40"/>
    </location>
</feature>
<feature type="transmembrane region" description="Helical" evidence="8">
    <location>
        <begin position="71"/>
        <end position="90"/>
    </location>
</feature>
<keyword evidence="2" id="KW-1003">Cell membrane</keyword>
<dbReference type="Pfam" id="PF13231">
    <property type="entry name" value="PMT_2"/>
    <property type="match status" value="1"/>
</dbReference>
<dbReference type="GO" id="GO:0009103">
    <property type="term" value="P:lipopolysaccharide biosynthetic process"/>
    <property type="evidence" value="ECO:0007669"/>
    <property type="project" value="UniProtKB-ARBA"/>
</dbReference>
<dbReference type="EMBL" id="PCTA01000017">
    <property type="protein sequence ID" value="PIP61715.1"/>
    <property type="molecule type" value="Genomic_DNA"/>
</dbReference>
<dbReference type="GO" id="GO:0005886">
    <property type="term" value="C:plasma membrane"/>
    <property type="evidence" value="ECO:0007669"/>
    <property type="project" value="UniProtKB-SubCell"/>
</dbReference>
<feature type="domain" description="Glycosyltransferase RgtA/B/C/D-like" evidence="9">
    <location>
        <begin position="85"/>
        <end position="236"/>
    </location>
</feature>
<keyword evidence="7 8" id="KW-0472">Membrane</keyword>
<sequence>MLCITVLYGKANISMRGFVYRHWGTIGIFAILFLSAYLRLWNIGGYMTFLGDEGRDVLVVKRMIVDHDITFLGPTASVGGFFLGPIYYYFMAPFLWLWNLNPVGPAVMVALFGVATIYLLYRVGTDFVSRSTGYIAALLYAIAPLVVAHSRSSWNPNIVPFFSLLYIYSLWKAQESRKVRWLFVAGISFGVGIQLHYLFLFMLPVSLIYLYLYREKMLFIKLRTFVLGVILPLIPFIGFEFKNKLPNTQTIWHYVTTEGDVGLSLSGSILTMRDVLFRSFARVLFNFPPPEQFYKYEDWVITVWKTSVWLVVILSIFMLLRYVRMQKSKPHLLMLLWMVFGLGLFMLYQKSIYDYYFVLVFPLLFLLVANLLVVFWQRKLLKPIAAIALALLIWINWMGRPFQFPPNNQFDQVSMISRSIFNHADGKP</sequence>
<reference evidence="10 11" key="1">
    <citation type="submission" date="2017-09" db="EMBL/GenBank/DDBJ databases">
        <title>Depth-based differentiation of microbial function through sediment-hosted aquifers and enrichment of novel symbionts in the deep terrestrial subsurface.</title>
        <authorList>
            <person name="Probst A.J."/>
            <person name="Ladd B."/>
            <person name="Jarett J.K."/>
            <person name="Geller-Mcgrath D.E."/>
            <person name="Sieber C.M."/>
            <person name="Emerson J.B."/>
            <person name="Anantharaman K."/>
            <person name="Thomas B.C."/>
            <person name="Malmstrom R."/>
            <person name="Stieglmeier M."/>
            <person name="Klingl A."/>
            <person name="Woyke T."/>
            <person name="Ryan C.M."/>
            <person name="Banfield J.F."/>
        </authorList>
    </citation>
    <scope>NUCLEOTIDE SEQUENCE [LARGE SCALE GENOMIC DNA]</scope>
    <source>
        <strain evidence="10">CG22_combo_CG10-13_8_21_14_all_38_20</strain>
    </source>
</reference>
<evidence type="ECO:0000256" key="2">
    <source>
        <dbReference type="ARBA" id="ARBA00022475"/>
    </source>
</evidence>
<dbReference type="AlphaFoldDB" id="A0A2H0BVL1"/>
<evidence type="ECO:0000313" key="10">
    <source>
        <dbReference type="EMBL" id="PIP61715.1"/>
    </source>
</evidence>
<feature type="transmembrane region" description="Helical" evidence="8">
    <location>
        <begin position="332"/>
        <end position="349"/>
    </location>
</feature>
<evidence type="ECO:0000256" key="7">
    <source>
        <dbReference type="ARBA" id="ARBA00023136"/>
    </source>
</evidence>
<proteinExistence type="predicted"/>
<feature type="transmembrane region" description="Helical" evidence="8">
    <location>
        <begin position="218"/>
        <end position="239"/>
    </location>
</feature>
<dbReference type="InterPro" id="IPR050297">
    <property type="entry name" value="LipidA_mod_glycosyltrf_83"/>
</dbReference>
<comment type="subcellular location">
    <subcellularLocation>
        <location evidence="1">Cell membrane</location>
        <topology evidence="1">Multi-pass membrane protein</topology>
    </subcellularLocation>
</comment>
<dbReference type="PANTHER" id="PTHR33908:SF11">
    <property type="entry name" value="MEMBRANE PROTEIN"/>
    <property type="match status" value="1"/>
</dbReference>
<dbReference type="PANTHER" id="PTHR33908">
    <property type="entry name" value="MANNOSYLTRANSFERASE YKCB-RELATED"/>
    <property type="match status" value="1"/>
</dbReference>
<feature type="transmembrane region" description="Helical" evidence="8">
    <location>
        <begin position="154"/>
        <end position="171"/>
    </location>
</feature>
<keyword evidence="3" id="KW-0328">Glycosyltransferase</keyword>
<keyword evidence="4" id="KW-0808">Transferase</keyword>
<evidence type="ECO:0000256" key="5">
    <source>
        <dbReference type="ARBA" id="ARBA00022692"/>
    </source>
</evidence>
<keyword evidence="5 8" id="KW-0812">Transmembrane</keyword>
<keyword evidence="6 8" id="KW-1133">Transmembrane helix</keyword>
<name>A0A2H0BVL1_9BACT</name>
<dbReference type="InterPro" id="IPR038731">
    <property type="entry name" value="RgtA/B/C-like"/>
</dbReference>
<feature type="transmembrane region" description="Helical" evidence="8">
    <location>
        <begin position="299"/>
        <end position="320"/>
    </location>
</feature>
<evidence type="ECO:0000313" key="11">
    <source>
        <dbReference type="Proteomes" id="UP000231246"/>
    </source>
</evidence>
<evidence type="ECO:0000256" key="8">
    <source>
        <dbReference type="SAM" id="Phobius"/>
    </source>
</evidence>
<feature type="transmembrane region" description="Helical" evidence="8">
    <location>
        <begin position="132"/>
        <end position="148"/>
    </location>
</feature>
<feature type="transmembrane region" description="Helical" evidence="8">
    <location>
        <begin position="380"/>
        <end position="397"/>
    </location>
</feature>
<protein>
    <recommendedName>
        <fullName evidence="9">Glycosyltransferase RgtA/B/C/D-like domain-containing protein</fullName>
    </recommendedName>
</protein>
<feature type="transmembrane region" description="Helical" evidence="8">
    <location>
        <begin position="183"/>
        <end position="212"/>
    </location>
</feature>
<dbReference type="Proteomes" id="UP000231246">
    <property type="component" value="Unassembled WGS sequence"/>
</dbReference>
<organism evidence="10 11">
    <name type="scientific">Candidatus Roizmanbacteria bacterium CG22_combo_CG10-13_8_21_14_all_38_20</name>
    <dbReference type="NCBI Taxonomy" id="1974862"/>
    <lineage>
        <taxon>Bacteria</taxon>
        <taxon>Candidatus Roizmaniibacteriota</taxon>
    </lineage>
</organism>
<evidence type="ECO:0000256" key="1">
    <source>
        <dbReference type="ARBA" id="ARBA00004651"/>
    </source>
</evidence>
<feature type="transmembrane region" description="Helical" evidence="8">
    <location>
        <begin position="102"/>
        <end position="120"/>
    </location>
</feature>
<evidence type="ECO:0000256" key="4">
    <source>
        <dbReference type="ARBA" id="ARBA00022679"/>
    </source>
</evidence>
<gene>
    <name evidence="10" type="ORF">COW99_02440</name>
</gene>
<feature type="non-terminal residue" evidence="10">
    <location>
        <position position="428"/>
    </location>
</feature>
<evidence type="ECO:0000256" key="6">
    <source>
        <dbReference type="ARBA" id="ARBA00022989"/>
    </source>
</evidence>
<evidence type="ECO:0000256" key="3">
    <source>
        <dbReference type="ARBA" id="ARBA00022676"/>
    </source>
</evidence>
<feature type="transmembrane region" description="Helical" evidence="8">
    <location>
        <begin position="355"/>
        <end position="373"/>
    </location>
</feature>
<comment type="caution">
    <text evidence="10">The sequence shown here is derived from an EMBL/GenBank/DDBJ whole genome shotgun (WGS) entry which is preliminary data.</text>
</comment>
<accession>A0A2H0BVL1</accession>
<evidence type="ECO:0000259" key="9">
    <source>
        <dbReference type="Pfam" id="PF13231"/>
    </source>
</evidence>
<dbReference type="GO" id="GO:0016763">
    <property type="term" value="F:pentosyltransferase activity"/>
    <property type="evidence" value="ECO:0007669"/>
    <property type="project" value="TreeGrafter"/>
</dbReference>